<keyword evidence="7" id="KW-1185">Reference proteome</keyword>
<keyword evidence="2 4" id="KW-0863">Zinc-finger</keyword>
<name>A0ABM3GAP3_NEOLC</name>
<keyword evidence="3" id="KW-0862">Zinc</keyword>
<evidence type="ECO:0000256" key="5">
    <source>
        <dbReference type="SAM" id="MobiDB-lite"/>
    </source>
</evidence>
<evidence type="ECO:0000256" key="2">
    <source>
        <dbReference type="ARBA" id="ARBA00022771"/>
    </source>
</evidence>
<feature type="region of interest" description="Disordered" evidence="5">
    <location>
        <begin position="719"/>
        <end position="766"/>
    </location>
</feature>
<feature type="compositionally biased region" description="Polar residues" evidence="5">
    <location>
        <begin position="136"/>
        <end position="148"/>
    </location>
</feature>
<dbReference type="SUPFAM" id="SSF144232">
    <property type="entry name" value="HIT/MYND zinc finger-like"/>
    <property type="match status" value="1"/>
</dbReference>
<evidence type="ECO:0000256" key="4">
    <source>
        <dbReference type="PROSITE-ProRule" id="PRU00134"/>
    </source>
</evidence>
<feature type="compositionally biased region" description="Polar residues" evidence="5">
    <location>
        <begin position="420"/>
        <end position="438"/>
    </location>
</feature>
<dbReference type="Pfam" id="PF01753">
    <property type="entry name" value="zf-MYND"/>
    <property type="match status" value="1"/>
</dbReference>
<reference evidence="8" key="1">
    <citation type="submission" date="2025-08" db="UniProtKB">
        <authorList>
            <consortium name="RefSeq"/>
        </authorList>
    </citation>
    <scope>IDENTIFICATION</scope>
    <source>
        <tissue evidence="8">Thorax and Abdomen</tissue>
    </source>
</reference>
<feature type="compositionally biased region" description="Polar residues" evidence="5">
    <location>
        <begin position="299"/>
        <end position="315"/>
    </location>
</feature>
<feature type="compositionally biased region" description="Basic and acidic residues" evidence="5">
    <location>
        <begin position="439"/>
        <end position="448"/>
    </location>
</feature>
<dbReference type="Proteomes" id="UP000829291">
    <property type="component" value="Chromosome 5"/>
</dbReference>
<evidence type="ECO:0000259" key="6">
    <source>
        <dbReference type="PROSITE" id="PS50865"/>
    </source>
</evidence>
<dbReference type="PROSITE" id="PS01360">
    <property type="entry name" value="ZF_MYND_1"/>
    <property type="match status" value="1"/>
</dbReference>
<evidence type="ECO:0000256" key="3">
    <source>
        <dbReference type="ARBA" id="ARBA00022833"/>
    </source>
</evidence>
<feature type="compositionally biased region" description="Polar residues" evidence="5">
    <location>
        <begin position="744"/>
        <end position="763"/>
    </location>
</feature>
<protein>
    <submittedName>
        <fullName evidence="8">Uncharacterized protein LOC107219271</fullName>
    </submittedName>
</protein>
<feature type="compositionally biased region" description="Low complexity" evidence="5">
    <location>
        <begin position="689"/>
        <end position="705"/>
    </location>
</feature>
<feature type="domain" description="MYND-type" evidence="6">
    <location>
        <begin position="797"/>
        <end position="835"/>
    </location>
</feature>
<feature type="region of interest" description="Disordered" evidence="5">
    <location>
        <begin position="420"/>
        <end position="448"/>
    </location>
</feature>
<dbReference type="GeneID" id="107219271"/>
<feature type="region of interest" description="Disordered" evidence="5">
    <location>
        <begin position="127"/>
        <end position="189"/>
    </location>
</feature>
<feature type="region of interest" description="Disordered" evidence="5">
    <location>
        <begin position="687"/>
        <end position="706"/>
    </location>
</feature>
<keyword evidence="1" id="KW-0479">Metal-binding</keyword>
<dbReference type="InterPro" id="IPR002893">
    <property type="entry name" value="Znf_MYND"/>
</dbReference>
<evidence type="ECO:0000256" key="1">
    <source>
        <dbReference type="ARBA" id="ARBA00022723"/>
    </source>
</evidence>
<dbReference type="Gene3D" id="6.10.140.2220">
    <property type="match status" value="1"/>
</dbReference>
<feature type="compositionally biased region" description="Basic residues" evidence="5">
    <location>
        <begin position="164"/>
        <end position="183"/>
    </location>
</feature>
<dbReference type="PROSITE" id="PS50865">
    <property type="entry name" value="ZF_MYND_2"/>
    <property type="match status" value="1"/>
</dbReference>
<accession>A0ABM3GAP3</accession>
<evidence type="ECO:0000313" key="7">
    <source>
        <dbReference type="Proteomes" id="UP000829291"/>
    </source>
</evidence>
<feature type="region of interest" description="Disordered" evidence="5">
    <location>
        <begin position="280"/>
        <end position="320"/>
    </location>
</feature>
<dbReference type="RefSeq" id="XP_046597328.1">
    <property type="nucleotide sequence ID" value="XM_046741372.1"/>
</dbReference>
<sequence>MKKSSKHCPPFDNVLLKRWLLHVGPVRRKILLVKFKDHLVNLGLRHSAVRKGLLQLSSSPVVCLKRVATTVQRSKKCDDNFHLSLVFKESEQPFDTNNNGKNVGSMNADFHFSFSMNRSSSLAALTMKESHVTKPSAHSSNEPSTSSLDKNKNKNQVIADKFSRKIRSSSPSRRKSGSKTKKRVREENPNGITWRLIPIDSDWRPKPSNDDVLLRQQQMKRKIKINRKFKELFGEDSDVNEYGICPATHSQSKCRQSSSSRTSDSKLGWESPIFVCSRKKLKPHHDHGSDKASVPCQRTCRTSSRSGFDSPTQSKALRDSAQKQILQLQSTSDSSLFPDYRNVSTPALPISCTDTYDRKNSAKFQSIAEKQCKPATPFDNGLYENKSTVGNPPILDTALLAELQTDDGRSDSILDSGLTLDSINSSSQPSATFETTSSQHEKSSAVEHDIKKRQLVEADSVNGTTAMETQNFIETDSTEAVSEVEIMVEKIRKPRKITDHSLSDRTSFCVSNSSDRKFSPYSDCTQITDNLQKEPDSLNDSTCCPLVTQEFDHNPSSTTDIKPNIYELDMSSCATNRLLGALDKIFLTLLCRRRVRERQLGAKKLAIKKNQQEEILMAQHELEAKFITFRMEIRYLFKRLFTKDQVINFIAQGLDHRTPNETKRFTKKEIEIAIMEADTPISLLKTETESSMLPSEPTEPTELTEAISEPRRVIGTIDLTDEGSSQDNDIGMRLCDRSTHPPGSKNNDSKSGGVTNVGSGNDHNGNEICPTLPSIAEVITISTEQFETIREEIVYPCNLCRARTSRVACARCVQAYYCSKNCQELHWVQAHYTKCVPYRGVISDK</sequence>
<evidence type="ECO:0000313" key="8">
    <source>
        <dbReference type="RefSeq" id="XP_046597328.1"/>
    </source>
</evidence>
<proteinExistence type="predicted"/>
<organism evidence="7 8">
    <name type="scientific">Neodiprion lecontei</name>
    <name type="common">Redheaded pine sawfly</name>
    <dbReference type="NCBI Taxonomy" id="441921"/>
    <lineage>
        <taxon>Eukaryota</taxon>
        <taxon>Metazoa</taxon>
        <taxon>Ecdysozoa</taxon>
        <taxon>Arthropoda</taxon>
        <taxon>Hexapoda</taxon>
        <taxon>Insecta</taxon>
        <taxon>Pterygota</taxon>
        <taxon>Neoptera</taxon>
        <taxon>Endopterygota</taxon>
        <taxon>Hymenoptera</taxon>
        <taxon>Tenthredinoidea</taxon>
        <taxon>Diprionidae</taxon>
        <taxon>Diprioninae</taxon>
        <taxon>Neodiprion</taxon>
    </lineage>
</organism>
<gene>
    <name evidence="8" type="primary">LOC107219271</name>
</gene>